<reference evidence="2 3" key="1">
    <citation type="submission" date="2018-08" db="EMBL/GenBank/DDBJ databases">
        <title>A genome reference for cultivated species of the human gut microbiota.</title>
        <authorList>
            <person name="Zou Y."/>
            <person name="Xue W."/>
            <person name="Luo G."/>
        </authorList>
    </citation>
    <scope>NUCLEOTIDE SEQUENCE [LARGE SCALE GENOMIC DNA]</scope>
    <source>
        <strain evidence="2 3">AM43-2</strain>
    </source>
</reference>
<dbReference type="AlphaFoldDB" id="A0A413S055"/>
<accession>A0A413S055</accession>
<dbReference type="RefSeq" id="WP_118025345.1">
    <property type="nucleotide sequence ID" value="NZ_JAFILN010000010.1"/>
</dbReference>
<keyword evidence="1" id="KW-0472">Membrane</keyword>
<evidence type="ECO:0000313" key="3">
    <source>
        <dbReference type="Proteomes" id="UP000284598"/>
    </source>
</evidence>
<gene>
    <name evidence="2" type="ORF">DW929_07375</name>
</gene>
<evidence type="ECO:0000256" key="1">
    <source>
        <dbReference type="SAM" id="Phobius"/>
    </source>
</evidence>
<proteinExistence type="predicted"/>
<dbReference type="EMBL" id="QSFO01000007">
    <property type="protein sequence ID" value="RHA54494.1"/>
    <property type="molecule type" value="Genomic_DNA"/>
</dbReference>
<evidence type="ECO:0000313" key="2">
    <source>
        <dbReference type="EMBL" id="RHA54494.1"/>
    </source>
</evidence>
<organism evidence="2 3">
    <name type="scientific">Eubacterium ventriosum</name>
    <dbReference type="NCBI Taxonomy" id="39496"/>
    <lineage>
        <taxon>Bacteria</taxon>
        <taxon>Bacillati</taxon>
        <taxon>Bacillota</taxon>
        <taxon>Clostridia</taxon>
        <taxon>Eubacteriales</taxon>
        <taxon>Eubacteriaceae</taxon>
        <taxon>Eubacterium</taxon>
    </lineage>
</organism>
<dbReference type="Proteomes" id="UP000284598">
    <property type="component" value="Unassembled WGS sequence"/>
</dbReference>
<name>A0A413S055_9FIRM</name>
<protein>
    <submittedName>
        <fullName evidence="2">Uncharacterized protein</fullName>
    </submittedName>
</protein>
<feature type="transmembrane region" description="Helical" evidence="1">
    <location>
        <begin position="35"/>
        <end position="53"/>
    </location>
</feature>
<keyword evidence="1" id="KW-0812">Transmembrane</keyword>
<keyword evidence="1" id="KW-1133">Transmembrane helix</keyword>
<sequence>MSETKVCKFCQSEIPKKAKVCPNCKKTLKQGHGCLISLIVFIGMIVAIGYAIMNADPEIYVEKSKIEEAVGCSQDEAKAIEDILKQCDITDYQDVKADKGLNGAWNKKDKGYRVETQDGDEVLMWLTQKNKVLVLKYADNMLYKKGKAKAKLTDYVLSSEEVTKWEVECKSQVEAMLKSPSSAKFGGWKYGKDKKQIVVQGYVDAENSFGAEIRSQFQFKINRKTEAITSFIFDGQELMQ</sequence>
<comment type="caution">
    <text evidence="2">The sequence shown here is derived from an EMBL/GenBank/DDBJ whole genome shotgun (WGS) entry which is preliminary data.</text>
</comment>